<proteinExistence type="predicted"/>
<keyword evidence="2" id="KW-1185">Reference proteome</keyword>
<accession>A0A5B7JBA0</accession>
<gene>
    <name evidence="1" type="ORF">E2C01_084651</name>
</gene>
<protein>
    <submittedName>
        <fullName evidence="1">Uncharacterized protein</fullName>
    </submittedName>
</protein>
<evidence type="ECO:0000313" key="2">
    <source>
        <dbReference type="Proteomes" id="UP000324222"/>
    </source>
</evidence>
<reference evidence="1 2" key="1">
    <citation type="submission" date="2019-05" db="EMBL/GenBank/DDBJ databases">
        <title>Another draft genome of Portunus trituberculatus and its Hox gene families provides insights of decapod evolution.</title>
        <authorList>
            <person name="Jeong J.-H."/>
            <person name="Song I."/>
            <person name="Kim S."/>
            <person name="Choi T."/>
            <person name="Kim D."/>
            <person name="Ryu S."/>
            <person name="Kim W."/>
        </authorList>
    </citation>
    <scope>NUCLEOTIDE SEQUENCE [LARGE SCALE GENOMIC DNA]</scope>
    <source>
        <tissue evidence="1">Muscle</tissue>
    </source>
</reference>
<comment type="caution">
    <text evidence="1">The sequence shown here is derived from an EMBL/GenBank/DDBJ whole genome shotgun (WGS) entry which is preliminary data.</text>
</comment>
<name>A0A5B7JBA0_PORTR</name>
<organism evidence="1 2">
    <name type="scientific">Portunus trituberculatus</name>
    <name type="common">Swimming crab</name>
    <name type="synonym">Neptunus trituberculatus</name>
    <dbReference type="NCBI Taxonomy" id="210409"/>
    <lineage>
        <taxon>Eukaryota</taxon>
        <taxon>Metazoa</taxon>
        <taxon>Ecdysozoa</taxon>
        <taxon>Arthropoda</taxon>
        <taxon>Crustacea</taxon>
        <taxon>Multicrustacea</taxon>
        <taxon>Malacostraca</taxon>
        <taxon>Eumalacostraca</taxon>
        <taxon>Eucarida</taxon>
        <taxon>Decapoda</taxon>
        <taxon>Pleocyemata</taxon>
        <taxon>Brachyura</taxon>
        <taxon>Eubrachyura</taxon>
        <taxon>Portunoidea</taxon>
        <taxon>Portunidae</taxon>
        <taxon>Portuninae</taxon>
        <taxon>Portunus</taxon>
    </lineage>
</organism>
<dbReference type="Proteomes" id="UP000324222">
    <property type="component" value="Unassembled WGS sequence"/>
</dbReference>
<dbReference type="AlphaFoldDB" id="A0A5B7JBA0"/>
<sequence>MNMETDHGTERVKSLLGLQSITSRGNQLHRFTRWIKIYRFDSLELKDLPVILLPFPRV</sequence>
<evidence type="ECO:0000313" key="1">
    <source>
        <dbReference type="EMBL" id="MPC89694.1"/>
    </source>
</evidence>
<dbReference type="EMBL" id="VSRR010081878">
    <property type="protein sequence ID" value="MPC89694.1"/>
    <property type="molecule type" value="Genomic_DNA"/>
</dbReference>